<keyword evidence="1" id="KW-0732">Signal</keyword>
<protein>
    <recommendedName>
        <fullName evidence="4">FG-GAP repeat-containing protein</fullName>
    </recommendedName>
</protein>
<dbReference type="Proteomes" id="UP001152599">
    <property type="component" value="Unassembled WGS sequence"/>
</dbReference>
<gene>
    <name evidence="2" type="ORF">NMK71_10425</name>
</gene>
<proteinExistence type="predicted"/>
<organism evidence="2 3">
    <name type="scientific">Profundicola chukchiensis</name>
    <dbReference type="NCBI Taxonomy" id="2961959"/>
    <lineage>
        <taxon>Bacteria</taxon>
        <taxon>Pseudomonadati</taxon>
        <taxon>Bacteroidota</taxon>
        <taxon>Flavobacteriia</taxon>
        <taxon>Flavobacteriales</taxon>
        <taxon>Weeksellaceae</taxon>
        <taxon>Profundicola</taxon>
    </lineage>
</organism>
<keyword evidence="3" id="KW-1185">Reference proteome</keyword>
<dbReference type="AlphaFoldDB" id="A0A9X4N0V5"/>
<evidence type="ECO:0000256" key="1">
    <source>
        <dbReference type="SAM" id="SignalP"/>
    </source>
</evidence>
<evidence type="ECO:0000313" key="2">
    <source>
        <dbReference type="EMBL" id="MDG4946832.1"/>
    </source>
</evidence>
<evidence type="ECO:0000313" key="3">
    <source>
        <dbReference type="Proteomes" id="UP001152599"/>
    </source>
</evidence>
<comment type="caution">
    <text evidence="2">The sequence shown here is derived from an EMBL/GenBank/DDBJ whole genome shotgun (WGS) entry which is preliminary data.</text>
</comment>
<name>A0A9X4N0V5_9FLAO</name>
<accession>A0A9X4N0V5</accession>
<feature type="chain" id="PRO_5040930141" description="FG-GAP repeat-containing protein" evidence="1">
    <location>
        <begin position="21"/>
        <end position="147"/>
    </location>
</feature>
<reference evidence="2" key="1">
    <citation type="submission" date="2022-07" db="EMBL/GenBank/DDBJ databases">
        <title>Description and genome-wide analysis of Profundicola chukchiensis gen. nov., sp. nov., marine bacteria isolated from bottom sediments of the Chukchi Sea.</title>
        <authorList>
            <person name="Romanenko L."/>
            <person name="Otstavnykh N."/>
            <person name="Kurilenko V."/>
            <person name="Eremeev V."/>
            <person name="Velansky P."/>
            <person name="Mikhailov V."/>
            <person name="Isaeva M."/>
        </authorList>
    </citation>
    <scope>NUCLEOTIDE SEQUENCE</scope>
    <source>
        <strain evidence="2">KMM 9713</strain>
    </source>
</reference>
<feature type="signal peptide" evidence="1">
    <location>
        <begin position="1"/>
        <end position="20"/>
    </location>
</feature>
<dbReference type="EMBL" id="JANCMU010000007">
    <property type="protein sequence ID" value="MDG4946832.1"/>
    <property type="molecule type" value="Genomic_DNA"/>
</dbReference>
<evidence type="ECO:0008006" key="4">
    <source>
        <dbReference type="Google" id="ProtNLM"/>
    </source>
</evidence>
<dbReference type="RefSeq" id="WP_304421145.1">
    <property type="nucleotide sequence ID" value="NZ_JANCMU010000007.1"/>
</dbReference>
<sequence>MILRFFLLTLFIFGINNLSAQTSLEAQNRILKQFNHLIPTSASFASWTMYEGDINGDKKKDYIFSYILSNKHNRSSHAGSGVILVTKGKSNKFSLLGHIPSSNKNIYAFNAFSKNILHLSEYDAASNYQKVKRQLKYQLKGGKFVRL</sequence>